<sequence length="761" mass="84428">MFHLLLALFCLSLLPWRSDAAFCSEAPDGKTGQFCSWHKTKGFIGGLDSTIQLKAALEATAWEKEIILTVESRVSGAGQFLQRYRKAGWSHVLVVMDRPSSCFKLARLMAPYTHLHGPISCGHYSTADPATGKPLPSGFRYMKEQNGRPQRWMKWFTAGRAVAMGYNVLAVDSDTVVLDDWYRRVKTPPLSSINMFSQSESVMTINGGFTYIQNAKSNGPITWILYEAVHRAVRWSEDCSRLRQLSTALADKDTGLPTDDQTMLTEAMLSALAGRPLFYAVMHKLAWDSPDWKKMFPGGIQEYDNYHFNMSGAKLIEQEYTQELPLSELVCDAWPCVNPPPGTLSASGSKQATFRLRSAELTMPHFGGEWPQQLGGQLFGVAGDFTLAYRAAYQDLHTALGVPLPPDPEDPATQQAAAATPKETFALLSTMDTGMPCEGCDPWVRTIRGAWLESAWWSVGRYGHWHSHLYPRFRPAIGHVHVNTLDGTSDTKNLILKLADLYDWKLAARSEGGSERVYYATAADREARREHQPLLRVVAYAPGVVHSGLTKDEFLRAAEELARVALALGAVAGWPAAPCDADWVLSTWGRNLTRPIRHSIPWVHINTTDVVQPFGDSLDSLQCEWTGFMHTTCLASPPAPADTGRGLLAVELRHLLGWLPERHGRPAPDNTARLALGGAAAGEPPAPGTSNTFVHVTYADLVQLNAERLLQLLPQPEVVWVDRLVEVGGSGSSAESRYQRWKERCRALQYRTSDLRNRVKF</sequence>
<dbReference type="PaxDb" id="3055-EDP02924"/>
<dbReference type="Proteomes" id="UP000006906">
    <property type="component" value="Chromosome 12"/>
</dbReference>
<organism evidence="2 3">
    <name type="scientific">Chlamydomonas reinhardtii</name>
    <name type="common">Chlamydomonas smithii</name>
    <dbReference type="NCBI Taxonomy" id="3055"/>
    <lineage>
        <taxon>Eukaryota</taxon>
        <taxon>Viridiplantae</taxon>
        <taxon>Chlorophyta</taxon>
        <taxon>core chlorophytes</taxon>
        <taxon>Chlorophyceae</taxon>
        <taxon>CS clade</taxon>
        <taxon>Chlamydomonadales</taxon>
        <taxon>Chlamydomonadaceae</taxon>
        <taxon>Chlamydomonas</taxon>
    </lineage>
</organism>
<dbReference type="ExpressionAtlas" id="A0A2K3D6C4">
    <property type="expression patterns" value="baseline"/>
</dbReference>
<name>A0A2K3D6C4_CHLRE</name>
<dbReference type="RefSeq" id="XP_042919050.1">
    <property type="nucleotide sequence ID" value="XM_043068931.1"/>
</dbReference>
<evidence type="ECO:0008006" key="4">
    <source>
        <dbReference type="Google" id="ProtNLM"/>
    </source>
</evidence>
<dbReference type="InParanoid" id="A0A2K3D6C4"/>
<evidence type="ECO:0000313" key="2">
    <source>
        <dbReference type="EMBL" id="PNW76083.1"/>
    </source>
</evidence>
<dbReference type="AlphaFoldDB" id="A0A2K3D6C4"/>
<dbReference type="KEGG" id="cre:CHLRE_12g548500v5"/>
<keyword evidence="1" id="KW-0732">Signal</keyword>
<dbReference type="GeneID" id="5719627"/>
<evidence type="ECO:0000313" key="3">
    <source>
        <dbReference type="Proteomes" id="UP000006906"/>
    </source>
</evidence>
<feature type="signal peptide" evidence="1">
    <location>
        <begin position="1"/>
        <end position="20"/>
    </location>
</feature>
<dbReference type="EMBL" id="CM008973">
    <property type="protein sequence ID" value="PNW76083.1"/>
    <property type="molecule type" value="Genomic_DNA"/>
</dbReference>
<evidence type="ECO:0000256" key="1">
    <source>
        <dbReference type="SAM" id="SignalP"/>
    </source>
</evidence>
<dbReference type="OrthoDB" id="523829at2759"/>
<proteinExistence type="predicted"/>
<feature type="chain" id="PRO_5014472021" description="Nucleotide-diphospho-sugar transferase domain-containing protein" evidence="1">
    <location>
        <begin position="21"/>
        <end position="761"/>
    </location>
</feature>
<dbReference type="Gramene" id="PNW76083">
    <property type="protein sequence ID" value="PNW76083"/>
    <property type="gene ID" value="CHLRE_12g548500v5"/>
</dbReference>
<protein>
    <recommendedName>
        <fullName evidence="4">Nucleotide-diphospho-sugar transferase domain-containing protein</fullName>
    </recommendedName>
</protein>
<gene>
    <name evidence="2" type="ORF">CHLRE_12g548500v5</name>
</gene>
<accession>A0A2K3D6C4</accession>
<keyword evidence="3" id="KW-1185">Reference proteome</keyword>
<reference evidence="2 3" key="1">
    <citation type="journal article" date="2007" name="Science">
        <title>The Chlamydomonas genome reveals the evolution of key animal and plant functions.</title>
        <authorList>
            <person name="Merchant S.S."/>
            <person name="Prochnik S.E."/>
            <person name="Vallon O."/>
            <person name="Harris E.H."/>
            <person name="Karpowicz S.J."/>
            <person name="Witman G.B."/>
            <person name="Terry A."/>
            <person name="Salamov A."/>
            <person name="Fritz-Laylin L.K."/>
            <person name="Marechal-Drouard L."/>
            <person name="Marshall W.F."/>
            <person name="Qu L.H."/>
            <person name="Nelson D.R."/>
            <person name="Sanderfoot A.A."/>
            <person name="Spalding M.H."/>
            <person name="Kapitonov V.V."/>
            <person name="Ren Q."/>
            <person name="Ferris P."/>
            <person name="Lindquist E."/>
            <person name="Shapiro H."/>
            <person name="Lucas S.M."/>
            <person name="Grimwood J."/>
            <person name="Schmutz J."/>
            <person name="Cardol P."/>
            <person name="Cerutti H."/>
            <person name="Chanfreau G."/>
            <person name="Chen C.L."/>
            <person name="Cognat V."/>
            <person name="Croft M.T."/>
            <person name="Dent R."/>
            <person name="Dutcher S."/>
            <person name="Fernandez E."/>
            <person name="Fukuzawa H."/>
            <person name="Gonzalez-Ballester D."/>
            <person name="Gonzalez-Halphen D."/>
            <person name="Hallmann A."/>
            <person name="Hanikenne M."/>
            <person name="Hippler M."/>
            <person name="Inwood W."/>
            <person name="Jabbari K."/>
            <person name="Kalanon M."/>
            <person name="Kuras R."/>
            <person name="Lefebvre P.A."/>
            <person name="Lemaire S.D."/>
            <person name="Lobanov A.V."/>
            <person name="Lohr M."/>
            <person name="Manuell A."/>
            <person name="Meier I."/>
            <person name="Mets L."/>
            <person name="Mittag M."/>
            <person name="Mittelmeier T."/>
            <person name="Moroney J.V."/>
            <person name="Moseley J."/>
            <person name="Napoli C."/>
            <person name="Nedelcu A.M."/>
            <person name="Niyogi K."/>
            <person name="Novoselov S.V."/>
            <person name="Paulsen I.T."/>
            <person name="Pazour G."/>
            <person name="Purton S."/>
            <person name="Ral J.P."/>
            <person name="Riano-Pachon D.M."/>
            <person name="Riekhof W."/>
            <person name="Rymarquis L."/>
            <person name="Schroda M."/>
            <person name="Stern D."/>
            <person name="Umen J."/>
            <person name="Willows R."/>
            <person name="Wilson N."/>
            <person name="Zimmer S.L."/>
            <person name="Allmer J."/>
            <person name="Balk J."/>
            <person name="Bisova K."/>
            <person name="Chen C.J."/>
            <person name="Elias M."/>
            <person name="Gendler K."/>
            <person name="Hauser C."/>
            <person name="Lamb M.R."/>
            <person name="Ledford H."/>
            <person name="Long J.C."/>
            <person name="Minagawa J."/>
            <person name="Page M.D."/>
            <person name="Pan J."/>
            <person name="Pootakham W."/>
            <person name="Roje S."/>
            <person name="Rose A."/>
            <person name="Stahlberg E."/>
            <person name="Terauchi A.M."/>
            <person name="Yang P."/>
            <person name="Ball S."/>
            <person name="Bowler C."/>
            <person name="Dieckmann C.L."/>
            <person name="Gladyshev V.N."/>
            <person name="Green P."/>
            <person name="Jorgensen R."/>
            <person name="Mayfield S."/>
            <person name="Mueller-Roeber B."/>
            <person name="Rajamani S."/>
            <person name="Sayre R.T."/>
            <person name="Brokstein P."/>
            <person name="Dubchak I."/>
            <person name="Goodstein D."/>
            <person name="Hornick L."/>
            <person name="Huang Y.W."/>
            <person name="Jhaveri J."/>
            <person name="Luo Y."/>
            <person name="Martinez D."/>
            <person name="Ngau W.C."/>
            <person name="Otillar B."/>
            <person name="Poliakov A."/>
            <person name="Porter A."/>
            <person name="Szajkowski L."/>
            <person name="Werner G."/>
            <person name="Zhou K."/>
            <person name="Grigoriev I.V."/>
            <person name="Rokhsar D.S."/>
            <person name="Grossman A.R."/>
        </authorList>
    </citation>
    <scope>NUCLEOTIDE SEQUENCE [LARGE SCALE GENOMIC DNA]</scope>
    <source>
        <strain evidence="3">CC-503</strain>
    </source>
</reference>